<reference evidence="1 2" key="1">
    <citation type="journal article" date="2005" name="PLoS Biol.">
        <title>The genomes of Oryza sativa: a history of duplications.</title>
        <authorList>
            <person name="Yu J."/>
            <person name="Wang J."/>
            <person name="Lin W."/>
            <person name="Li S."/>
            <person name="Li H."/>
            <person name="Zhou J."/>
            <person name="Ni P."/>
            <person name="Dong W."/>
            <person name="Hu S."/>
            <person name="Zeng C."/>
            <person name="Zhang J."/>
            <person name="Zhang Y."/>
            <person name="Li R."/>
            <person name="Xu Z."/>
            <person name="Li S."/>
            <person name="Li X."/>
            <person name="Zheng H."/>
            <person name="Cong L."/>
            <person name="Lin L."/>
            <person name="Yin J."/>
            <person name="Geng J."/>
            <person name="Li G."/>
            <person name="Shi J."/>
            <person name="Liu J."/>
            <person name="Lv H."/>
            <person name="Li J."/>
            <person name="Wang J."/>
            <person name="Deng Y."/>
            <person name="Ran L."/>
            <person name="Shi X."/>
            <person name="Wang X."/>
            <person name="Wu Q."/>
            <person name="Li C."/>
            <person name="Ren X."/>
            <person name="Wang J."/>
            <person name="Wang X."/>
            <person name="Li D."/>
            <person name="Liu D."/>
            <person name="Zhang X."/>
            <person name="Ji Z."/>
            <person name="Zhao W."/>
            <person name="Sun Y."/>
            <person name="Zhang Z."/>
            <person name="Bao J."/>
            <person name="Han Y."/>
            <person name="Dong L."/>
            <person name="Ji J."/>
            <person name="Chen P."/>
            <person name="Wu S."/>
            <person name="Liu J."/>
            <person name="Xiao Y."/>
            <person name="Bu D."/>
            <person name="Tan J."/>
            <person name="Yang L."/>
            <person name="Ye C."/>
            <person name="Zhang J."/>
            <person name="Xu J."/>
            <person name="Zhou Y."/>
            <person name="Yu Y."/>
            <person name="Zhang B."/>
            <person name="Zhuang S."/>
            <person name="Wei H."/>
            <person name="Liu B."/>
            <person name="Lei M."/>
            <person name="Yu H."/>
            <person name="Li Y."/>
            <person name="Xu H."/>
            <person name="Wei S."/>
            <person name="He X."/>
            <person name="Fang L."/>
            <person name="Zhang Z."/>
            <person name="Zhang Y."/>
            <person name="Huang X."/>
            <person name="Su Z."/>
            <person name="Tong W."/>
            <person name="Li J."/>
            <person name="Tong Z."/>
            <person name="Li S."/>
            <person name="Ye J."/>
            <person name="Wang L."/>
            <person name="Fang L."/>
            <person name="Lei T."/>
            <person name="Chen C."/>
            <person name="Chen H."/>
            <person name="Xu Z."/>
            <person name="Li H."/>
            <person name="Huang H."/>
            <person name="Zhang F."/>
            <person name="Xu H."/>
            <person name="Li N."/>
            <person name="Zhao C."/>
            <person name="Li S."/>
            <person name="Dong L."/>
            <person name="Huang Y."/>
            <person name="Li L."/>
            <person name="Xi Y."/>
            <person name="Qi Q."/>
            <person name="Li W."/>
            <person name="Zhang B."/>
            <person name="Hu W."/>
            <person name="Zhang Y."/>
            <person name="Tian X."/>
            <person name="Jiao Y."/>
            <person name="Liang X."/>
            <person name="Jin J."/>
            <person name="Gao L."/>
            <person name="Zheng W."/>
            <person name="Hao B."/>
            <person name="Liu S."/>
            <person name="Wang W."/>
            <person name="Yuan L."/>
            <person name="Cao M."/>
            <person name="McDermott J."/>
            <person name="Samudrala R."/>
            <person name="Wang J."/>
            <person name="Wong G.K."/>
            <person name="Yang H."/>
        </authorList>
    </citation>
    <scope>NUCLEOTIDE SEQUENCE [LARGE SCALE GENOMIC DNA]</scope>
    <source>
        <strain evidence="2">cv. 93-11</strain>
    </source>
</reference>
<dbReference type="STRING" id="39946.A2WNM2"/>
<dbReference type="Gramene" id="BGIOSGA001869-TA">
    <property type="protein sequence ID" value="BGIOSGA001869-PA"/>
    <property type="gene ID" value="BGIOSGA001869"/>
</dbReference>
<dbReference type="Proteomes" id="UP000007015">
    <property type="component" value="Chromosome 1"/>
</dbReference>
<organism evidence="1 2">
    <name type="scientific">Oryza sativa subsp. indica</name>
    <name type="common">Rice</name>
    <dbReference type="NCBI Taxonomy" id="39946"/>
    <lineage>
        <taxon>Eukaryota</taxon>
        <taxon>Viridiplantae</taxon>
        <taxon>Streptophyta</taxon>
        <taxon>Embryophyta</taxon>
        <taxon>Tracheophyta</taxon>
        <taxon>Spermatophyta</taxon>
        <taxon>Magnoliopsida</taxon>
        <taxon>Liliopsida</taxon>
        <taxon>Poales</taxon>
        <taxon>Poaceae</taxon>
        <taxon>BOP clade</taxon>
        <taxon>Oryzoideae</taxon>
        <taxon>Oryzeae</taxon>
        <taxon>Oryzinae</taxon>
        <taxon>Oryza</taxon>
        <taxon>Oryza sativa</taxon>
    </lineage>
</organism>
<evidence type="ECO:0000313" key="2">
    <source>
        <dbReference type="Proteomes" id="UP000007015"/>
    </source>
</evidence>
<dbReference type="AlphaFoldDB" id="A2WNM2"/>
<name>A2WNM2_ORYSI</name>
<proteinExistence type="predicted"/>
<gene>
    <name evidence="1" type="ORF">OsI_01453</name>
</gene>
<evidence type="ECO:0000313" key="1">
    <source>
        <dbReference type="EMBL" id="EAY73568.1"/>
    </source>
</evidence>
<dbReference type="HOGENOM" id="CLU_2458712_0_0_1"/>
<sequence length="89" mass="9791">MARRNGGWWQHLSICFSKADQMASEANAATMVDGASPNDDSGERLWGQERDREIQTWSDEAKASNGEAHLLLELRSSRGGCRPTAVRAS</sequence>
<keyword evidence="2" id="KW-1185">Reference proteome</keyword>
<dbReference type="EMBL" id="CM000126">
    <property type="protein sequence ID" value="EAY73568.1"/>
    <property type="molecule type" value="Genomic_DNA"/>
</dbReference>
<accession>A2WNM2</accession>
<protein>
    <submittedName>
        <fullName evidence="1">Uncharacterized protein</fullName>
    </submittedName>
</protein>